<comment type="similarity">
    <text evidence="2">In the central section; belongs to the CRISPR-associated helicase Cas3 family.</text>
</comment>
<dbReference type="GO" id="GO:0003723">
    <property type="term" value="F:RNA binding"/>
    <property type="evidence" value="ECO:0007669"/>
    <property type="project" value="TreeGrafter"/>
</dbReference>
<dbReference type="Pfam" id="PF18019">
    <property type="entry name" value="Cas3_HD"/>
    <property type="match status" value="1"/>
</dbReference>
<dbReference type="NCBIfam" id="TIGR01587">
    <property type="entry name" value="cas3_core"/>
    <property type="match status" value="1"/>
</dbReference>
<evidence type="ECO:0000313" key="11">
    <source>
        <dbReference type="EMBL" id="QRP70811.1"/>
    </source>
</evidence>
<evidence type="ECO:0000256" key="1">
    <source>
        <dbReference type="ARBA" id="ARBA00006847"/>
    </source>
</evidence>
<dbReference type="CDD" id="cd09641">
    <property type="entry name" value="Cas3''_I"/>
    <property type="match status" value="1"/>
</dbReference>
<dbReference type="SUPFAM" id="SSF52540">
    <property type="entry name" value="P-loop containing nucleoside triphosphate hydrolases"/>
    <property type="match status" value="1"/>
</dbReference>
<dbReference type="InterPro" id="IPR038257">
    <property type="entry name" value="CRISPR-assoc_Cas3_HD_sf"/>
</dbReference>
<dbReference type="Gene3D" id="3.40.50.300">
    <property type="entry name" value="P-loop containing nucleotide triphosphate hydrolases"/>
    <property type="match status" value="2"/>
</dbReference>
<dbReference type="EMBL" id="CP069534">
    <property type="protein sequence ID" value="QRP70811.1"/>
    <property type="molecule type" value="Genomic_DNA"/>
</dbReference>
<dbReference type="GO" id="GO:0005524">
    <property type="term" value="F:ATP binding"/>
    <property type="evidence" value="ECO:0007669"/>
    <property type="project" value="UniProtKB-KW"/>
</dbReference>
<dbReference type="Gene3D" id="1.10.3210.30">
    <property type="match status" value="1"/>
</dbReference>
<organism evidence="11 12">
    <name type="scientific">Corynebacterium glucuronolyticum</name>
    <dbReference type="NCBI Taxonomy" id="39791"/>
    <lineage>
        <taxon>Bacteria</taxon>
        <taxon>Bacillati</taxon>
        <taxon>Actinomycetota</taxon>
        <taxon>Actinomycetes</taxon>
        <taxon>Mycobacteriales</taxon>
        <taxon>Corynebacteriaceae</taxon>
        <taxon>Corynebacterium</taxon>
    </lineage>
</organism>
<dbReference type="InterPro" id="IPR006474">
    <property type="entry name" value="Helicase_Cas3_CRISPR-ass_core"/>
</dbReference>
<evidence type="ECO:0000256" key="3">
    <source>
        <dbReference type="ARBA" id="ARBA00022722"/>
    </source>
</evidence>
<dbReference type="GO" id="GO:0046872">
    <property type="term" value="F:metal ion binding"/>
    <property type="evidence" value="ECO:0007669"/>
    <property type="project" value="UniProtKB-KW"/>
</dbReference>
<dbReference type="NCBIfam" id="TIGR01596">
    <property type="entry name" value="cas3_HD"/>
    <property type="match status" value="1"/>
</dbReference>
<evidence type="ECO:0000256" key="9">
    <source>
        <dbReference type="ARBA" id="ARBA00023118"/>
    </source>
</evidence>
<dbReference type="GO" id="GO:0004518">
    <property type="term" value="F:nuclease activity"/>
    <property type="evidence" value="ECO:0007669"/>
    <property type="project" value="UniProtKB-KW"/>
</dbReference>
<dbReference type="Pfam" id="PF22590">
    <property type="entry name" value="Cas3-like_C_2"/>
    <property type="match status" value="1"/>
</dbReference>
<evidence type="ECO:0000313" key="12">
    <source>
        <dbReference type="Proteomes" id="UP000617681"/>
    </source>
</evidence>
<sequence length="894" mass="99706">MSDNPPLYLELWAKTINKTGNNGASLYPLLPHLLDTAAVARALYTHWLRPGLQDLVQEQLGPRAVDVVSWICGIHDCGKANPIFQGQLANKKAEEADLWADVRQNIRKSGRCSFDLSDFVRDQCSRRALRRHEQVSALFLSGWETFNTFGEEKWAEIPALGHHGYFDLPFAAPNRDEDHLKHAFREDLDRLGWTDAQCSLNWHLQRALHLSADDLDIECSPTVSVLLSGLTVLADRIASQDSWIAETKRLEETGQLTFTEPLDRWVDTQADRAVDAVDETIGIYRGWKSEEDARADILGSFTPRDAQAVALTCGEGLVTIMAPTGSGKTEAAFLRHSTRDERLVFLLPTMATTNALMKRTQKVFRRQRNVASLAHSSATLEDFYTNSVSVFDDECSGSETGGLFPTSFVRKGLERLLASVTVATVDQALKASLPIKWVHLLLLALANAHVVVDEVHTMDPYQGEFLKNVLYWLGKTRARVTFLTATFPATMMNDFTKAYDAGAGREVPPTDVSFPSLIDGSGAAQELSCGSYNVGFQLEHADKQRIVDKHVEWARNQRNLYPDARIGIICNQVARCQEIASMLRGEGHEVIVLHSSLTALHRSQVSNQLEKLLGPDGTGWGITVVGTQAIEASLDIDLDLMSIDLCPSTSILQRAGRLWRRDDPERVNRVPGASLKTIHILVPHDYASGDHYPYQPALLTRTRQWLENHPSPIAVPDDCQEFVDACTVRLSELDDETDEDVSHDLEYHADVAYRRQTALNRIVKIPDVLEPDQYLSRIGLLSGGPERLDLDFADLTPRLIDRPTRQVITIDATGETPGALLPEKFFTLDLYEPSKNLIRKLLHGSLSISERVSEQFAERLRPPIKSKSVLSRYQILDATGVYDPVTGLRTSLPS</sequence>
<evidence type="ECO:0000256" key="5">
    <source>
        <dbReference type="ARBA" id="ARBA00022741"/>
    </source>
</evidence>
<comment type="similarity">
    <text evidence="1">In the N-terminal section; belongs to the CRISPR-associated nuclease Cas3-HD family.</text>
</comment>
<dbReference type="InterPro" id="IPR027417">
    <property type="entry name" value="P-loop_NTPase"/>
</dbReference>
<gene>
    <name evidence="11" type="ORF">I6J21_01140</name>
</gene>
<evidence type="ECO:0000256" key="8">
    <source>
        <dbReference type="ARBA" id="ARBA00022840"/>
    </source>
</evidence>
<evidence type="ECO:0000256" key="4">
    <source>
        <dbReference type="ARBA" id="ARBA00022723"/>
    </source>
</evidence>
<keyword evidence="5" id="KW-0547">Nucleotide-binding</keyword>
<protein>
    <submittedName>
        <fullName evidence="11">CRISPR-associated helicase/endonuclease Cas3</fullName>
    </submittedName>
</protein>
<evidence type="ECO:0000259" key="10">
    <source>
        <dbReference type="PROSITE" id="PS51643"/>
    </source>
</evidence>
<dbReference type="AlphaFoldDB" id="A0AAX1L9Q1"/>
<keyword evidence="7" id="KW-0347">Helicase</keyword>
<dbReference type="InterPro" id="IPR014001">
    <property type="entry name" value="Helicase_ATP-bd"/>
</dbReference>
<dbReference type="PANTHER" id="PTHR47963">
    <property type="entry name" value="DEAD-BOX ATP-DEPENDENT RNA HELICASE 47, MITOCHONDRIAL"/>
    <property type="match status" value="1"/>
</dbReference>
<keyword evidence="9" id="KW-0051">Antiviral defense</keyword>
<proteinExistence type="inferred from homology"/>
<dbReference type="GO" id="GO:0016787">
    <property type="term" value="F:hydrolase activity"/>
    <property type="evidence" value="ECO:0007669"/>
    <property type="project" value="UniProtKB-KW"/>
</dbReference>
<dbReference type="GO" id="GO:0051607">
    <property type="term" value="P:defense response to virus"/>
    <property type="evidence" value="ECO:0007669"/>
    <property type="project" value="UniProtKB-KW"/>
</dbReference>
<accession>A0AAX1L9Q1</accession>
<keyword evidence="8" id="KW-0067">ATP-binding</keyword>
<reference evidence="11" key="1">
    <citation type="submission" date="2021-02" db="EMBL/GenBank/DDBJ databases">
        <title>FDA dAtabase for Regulatory Grade micrObial Sequences (FDA-ARGOS): Supporting development and validation of Infectious Disease Dx tests.</title>
        <authorList>
            <person name="Sproer C."/>
            <person name="Gronow S."/>
            <person name="Severitt S."/>
            <person name="Schroder I."/>
            <person name="Tallon L."/>
            <person name="Sadzewicz L."/>
            <person name="Zhao X."/>
            <person name="Boylan J."/>
            <person name="Ott S."/>
            <person name="Bowen H."/>
            <person name="Vavikolanu K."/>
            <person name="Mehta A."/>
            <person name="Aluvathingal J."/>
            <person name="Nadendla S."/>
            <person name="Lowell S."/>
            <person name="Myers T."/>
            <person name="Yan Y."/>
            <person name="Sichtig H."/>
        </authorList>
    </citation>
    <scope>NUCLEOTIDE SEQUENCE</scope>
    <source>
        <strain evidence="11">FDAARGOS_1191</strain>
    </source>
</reference>
<dbReference type="InterPro" id="IPR011545">
    <property type="entry name" value="DEAD/DEAH_box_helicase_dom"/>
</dbReference>
<feature type="domain" description="HD Cas3-type" evidence="10">
    <location>
        <begin position="22"/>
        <end position="237"/>
    </location>
</feature>
<dbReference type="PANTHER" id="PTHR47963:SF9">
    <property type="entry name" value="CRISPR-ASSOCIATED ENDONUCLEASE_HELICASE CAS3"/>
    <property type="match status" value="1"/>
</dbReference>
<evidence type="ECO:0000256" key="6">
    <source>
        <dbReference type="ARBA" id="ARBA00022801"/>
    </source>
</evidence>
<keyword evidence="6" id="KW-0378">Hydrolase</keyword>
<dbReference type="InterPro" id="IPR001650">
    <property type="entry name" value="Helicase_C-like"/>
</dbReference>
<dbReference type="InterPro" id="IPR050547">
    <property type="entry name" value="DEAD_box_RNA_helicases"/>
</dbReference>
<dbReference type="Pfam" id="PF00270">
    <property type="entry name" value="DEAD"/>
    <property type="match status" value="1"/>
</dbReference>
<dbReference type="Proteomes" id="UP000617681">
    <property type="component" value="Chromosome"/>
</dbReference>
<evidence type="ECO:0000256" key="2">
    <source>
        <dbReference type="ARBA" id="ARBA00009046"/>
    </source>
</evidence>
<evidence type="ECO:0000256" key="7">
    <source>
        <dbReference type="ARBA" id="ARBA00022806"/>
    </source>
</evidence>
<dbReference type="SMART" id="SM00487">
    <property type="entry name" value="DEXDc"/>
    <property type="match status" value="1"/>
</dbReference>
<dbReference type="InterPro" id="IPR006483">
    <property type="entry name" value="CRISPR-assoc_Cas3_HD"/>
</dbReference>
<keyword evidence="4" id="KW-0479">Metal-binding</keyword>
<dbReference type="RefSeq" id="WP_005392862.1">
    <property type="nucleotide sequence ID" value="NZ_CP069534.1"/>
</dbReference>
<dbReference type="SMART" id="SM00490">
    <property type="entry name" value="HELICc"/>
    <property type="match status" value="1"/>
</dbReference>
<dbReference type="GO" id="GO:0003724">
    <property type="term" value="F:RNA helicase activity"/>
    <property type="evidence" value="ECO:0007669"/>
    <property type="project" value="TreeGrafter"/>
</dbReference>
<dbReference type="InterPro" id="IPR054712">
    <property type="entry name" value="Cas3-like_dom"/>
</dbReference>
<keyword evidence="3" id="KW-0540">Nuclease</keyword>
<dbReference type="PROSITE" id="PS51643">
    <property type="entry name" value="HD_CAS3"/>
    <property type="match status" value="1"/>
</dbReference>
<name>A0AAX1L9Q1_9CORY</name>